<protein>
    <submittedName>
        <fullName evidence="1">Uncharacterized protein</fullName>
    </submittedName>
</protein>
<sequence length="163" mass="17037">MADAGTNRDISFFNDPGFVGGQVIIATDGVVVVGGVVVDLSISFGSVDGVDGAIEVGGIGVDDGGETKIPINWTKVRRTPGNLCSVVVRFWCSLAAAFKKSVKTAAMAVPGKTFDFGVVHRTRGAHFELSGLVELCAEGRDGAVGGAPEHSYNHRRILVITYD</sequence>
<gene>
    <name evidence="1" type="ORF">g.13150</name>
</gene>
<organism evidence="1">
    <name type="scientific">Schizaphis graminum</name>
    <name type="common">Green bug aphid</name>
    <dbReference type="NCBI Taxonomy" id="13262"/>
    <lineage>
        <taxon>Eukaryota</taxon>
        <taxon>Metazoa</taxon>
        <taxon>Ecdysozoa</taxon>
        <taxon>Arthropoda</taxon>
        <taxon>Hexapoda</taxon>
        <taxon>Insecta</taxon>
        <taxon>Pterygota</taxon>
        <taxon>Neoptera</taxon>
        <taxon>Paraneoptera</taxon>
        <taxon>Hemiptera</taxon>
        <taxon>Sternorrhyncha</taxon>
        <taxon>Aphidomorpha</taxon>
        <taxon>Aphidoidea</taxon>
        <taxon>Aphididae</taxon>
        <taxon>Aphidini</taxon>
        <taxon>Schizaphis</taxon>
    </lineage>
</organism>
<dbReference type="AlphaFoldDB" id="A0A2S2PJB8"/>
<name>A0A2S2PJB8_SCHGA</name>
<reference evidence="1" key="1">
    <citation type="submission" date="2018-04" db="EMBL/GenBank/DDBJ databases">
        <title>Transcriptome of Schizaphis graminum biotype I.</title>
        <authorList>
            <person name="Scully E.D."/>
            <person name="Geib S.M."/>
            <person name="Palmer N.A."/>
            <person name="Koch K."/>
            <person name="Bradshaw J."/>
            <person name="Heng-Moss T."/>
            <person name="Sarath G."/>
        </authorList>
    </citation>
    <scope>NUCLEOTIDE SEQUENCE</scope>
</reference>
<accession>A0A2S2PJB8</accession>
<proteinExistence type="predicted"/>
<dbReference type="EMBL" id="GGMR01016699">
    <property type="protein sequence ID" value="MBY29318.1"/>
    <property type="molecule type" value="Transcribed_RNA"/>
</dbReference>
<evidence type="ECO:0000313" key="1">
    <source>
        <dbReference type="EMBL" id="MBY29318.1"/>
    </source>
</evidence>